<evidence type="ECO:0000256" key="2">
    <source>
        <dbReference type="ARBA" id="ARBA00022527"/>
    </source>
</evidence>
<dbReference type="AlphaFoldDB" id="A0A182NBB0"/>
<keyword evidence="2 8" id="KW-0723">Serine/threonine-protein kinase</keyword>
<accession>A0A182NBB0</accession>
<comment type="similarity">
    <text evidence="8">Belongs to the protein kinase superfamily.</text>
</comment>
<keyword evidence="6 7" id="KW-0067">ATP-binding</keyword>
<dbReference type="GO" id="GO:0035556">
    <property type="term" value="P:intracellular signal transduction"/>
    <property type="evidence" value="ECO:0007669"/>
    <property type="project" value="TreeGrafter"/>
</dbReference>
<dbReference type="FunFam" id="3.30.200.20:FF:000042">
    <property type="entry name" value="Aurora kinase A"/>
    <property type="match status" value="1"/>
</dbReference>
<evidence type="ECO:0000256" key="6">
    <source>
        <dbReference type="ARBA" id="ARBA00022840"/>
    </source>
</evidence>
<keyword evidence="5" id="KW-0418">Kinase</keyword>
<feature type="binding site" evidence="7">
    <location>
        <position position="74"/>
    </location>
    <ligand>
        <name>ATP</name>
        <dbReference type="ChEBI" id="CHEBI:30616"/>
    </ligand>
</feature>
<sequence length="341" mass="38257">MLTPPAEGDAADTKRKAVQAGLDEALLEKRRRSSDPAKTLTANGFVVGEIIGHGAFSIVKKAYWTQGNSYVAIKIMSKATASQMMLEKYVPRELDIIRDVRHENIIRFLEVIETTMRYYIVMQYAEKGSFLRLLRTEGRVAEVRARNYFSQLLCAVQYLHNNGIAHRDIKCDNVTLDAEDRVKLIDFGFSSRLWAAGNDHSTVNVEARLSSTYCGSYAYASPEILQFKPYDPISADIWACGVVLYALLFAKLPFTNDKSSSTVLKSIAKGVQFPSKVTVSDDVKYLLKQIFMPVKQRLTLAQVRRSVWFYVELQDAPYPADGKSTAGKNESPAIDALDNKK</sequence>
<reference evidence="12" key="1">
    <citation type="submission" date="2013-03" db="EMBL/GenBank/DDBJ databases">
        <title>The Genome Sequence of Anopheles dirus WRAIR2.</title>
        <authorList>
            <consortium name="The Broad Institute Genomics Platform"/>
            <person name="Neafsey D.E."/>
            <person name="Walton C."/>
            <person name="Walker B."/>
            <person name="Young S.K."/>
            <person name="Zeng Q."/>
            <person name="Gargeya S."/>
            <person name="Fitzgerald M."/>
            <person name="Haas B."/>
            <person name="Abouelleil A."/>
            <person name="Allen A.W."/>
            <person name="Alvarado L."/>
            <person name="Arachchi H.M."/>
            <person name="Berlin A.M."/>
            <person name="Chapman S.B."/>
            <person name="Gainer-Dewar J."/>
            <person name="Goldberg J."/>
            <person name="Griggs A."/>
            <person name="Gujja S."/>
            <person name="Hansen M."/>
            <person name="Howarth C."/>
            <person name="Imamovic A."/>
            <person name="Ireland A."/>
            <person name="Larimer J."/>
            <person name="McCowan C."/>
            <person name="Murphy C."/>
            <person name="Pearson M."/>
            <person name="Poon T.W."/>
            <person name="Priest M."/>
            <person name="Roberts A."/>
            <person name="Saif S."/>
            <person name="Shea T."/>
            <person name="Sisk P."/>
            <person name="Sykes S."/>
            <person name="Wortman J."/>
            <person name="Nusbaum C."/>
            <person name="Birren B."/>
        </authorList>
    </citation>
    <scope>NUCLEOTIDE SEQUENCE [LARGE SCALE GENOMIC DNA]</scope>
    <source>
        <strain evidence="12">WRAIR2</strain>
    </source>
</reference>
<feature type="region of interest" description="Disordered" evidence="9">
    <location>
        <begin position="319"/>
        <end position="341"/>
    </location>
</feature>
<evidence type="ECO:0000256" key="5">
    <source>
        <dbReference type="ARBA" id="ARBA00022777"/>
    </source>
</evidence>
<dbReference type="STRING" id="7168.A0A182NBB0"/>
<dbReference type="InterPro" id="IPR011009">
    <property type="entry name" value="Kinase-like_dom_sf"/>
</dbReference>
<protein>
    <recommendedName>
        <fullName evidence="10">Protein kinase domain-containing protein</fullName>
    </recommendedName>
</protein>
<dbReference type="Proteomes" id="UP000075884">
    <property type="component" value="Unassembled WGS sequence"/>
</dbReference>
<keyword evidence="3" id="KW-0808">Transferase</keyword>
<dbReference type="PANTHER" id="PTHR24346">
    <property type="entry name" value="MAP/MICROTUBULE AFFINITY-REGULATING KINASE"/>
    <property type="match status" value="1"/>
</dbReference>
<dbReference type="Gene3D" id="1.10.510.10">
    <property type="entry name" value="Transferase(Phosphotransferase) domain 1"/>
    <property type="match status" value="1"/>
</dbReference>
<dbReference type="PROSITE" id="PS00107">
    <property type="entry name" value="PROTEIN_KINASE_ATP"/>
    <property type="match status" value="1"/>
</dbReference>
<organism evidence="11 12">
    <name type="scientific">Anopheles dirus</name>
    <dbReference type="NCBI Taxonomy" id="7168"/>
    <lineage>
        <taxon>Eukaryota</taxon>
        <taxon>Metazoa</taxon>
        <taxon>Ecdysozoa</taxon>
        <taxon>Arthropoda</taxon>
        <taxon>Hexapoda</taxon>
        <taxon>Insecta</taxon>
        <taxon>Pterygota</taxon>
        <taxon>Neoptera</taxon>
        <taxon>Endopterygota</taxon>
        <taxon>Diptera</taxon>
        <taxon>Nematocera</taxon>
        <taxon>Culicoidea</taxon>
        <taxon>Culicidae</taxon>
        <taxon>Anophelinae</taxon>
        <taxon>Anopheles</taxon>
    </lineage>
</organism>
<dbReference type="SMART" id="SM00220">
    <property type="entry name" value="S_TKc"/>
    <property type="match status" value="1"/>
</dbReference>
<dbReference type="PANTHER" id="PTHR24346:SF30">
    <property type="entry name" value="MATERNAL EMBRYONIC LEUCINE ZIPPER KINASE"/>
    <property type="match status" value="1"/>
</dbReference>
<evidence type="ECO:0000256" key="7">
    <source>
        <dbReference type="PROSITE-ProRule" id="PRU10141"/>
    </source>
</evidence>
<dbReference type="VEuPathDB" id="VectorBase:ADIR004938"/>
<evidence type="ECO:0000256" key="1">
    <source>
        <dbReference type="ARBA" id="ARBA00011738"/>
    </source>
</evidence>
<evidence type="ECO:0000256" key="8">
    <source>
        <dbReference type="RuleBase" id="RU000304"/>
    </source>
</evidence>
<dbReference type="InterPro" id="IPR017441">
    <property type="entry name" value="Protein_kinase_ATP_BS"/>
</dbReference>
<dbReference type="SUPFAM" id="SSF56112">
    <property type="entry name" value="Protein kinase-like (PK-like)"/>
    <property type="match status" value="1"/>
</dbReference>
<comment type="subunit">
    <text evidence="1">Homodimer.</text>
</comment>
<dbReference type="PROSITE" id="PS50011">
    <property type="entry name" value="PROTEIN_KINASE_DOM"/>
    <property type="match status" value="1"/>
</dbReference>
<evidence type="ECO:0000256" key="3">
    <source>
        <dbReference type="ARBA" id="ARBA00022679"/>
    </source>
</evidence>
<dbReference type="GO" id="GO:0005737">
    <property type="term" value="C:cytoplasm"/>
    <property type="evidence" value="ECO:0007669"/>
    <property type="project" value="TreeGrafter"/>
</dbReference>
<dbReference type="PROSITE" id="PS00108">
    <property type="entry name" value="PROTEIN_KINASE_ST"/>
    <property type="match status" value="1"/>
</dbReference>
<keyword evidence="4 7" id="KW-0547">Nucleotide-binding</keyword>
<evidence type="ECO:0000256" key="4">
    <source>
        <dbReference type="ARBA" id="ARBA00022741"/>
    </source>
</evidence>
<evidence type="ECO:0000256" key="9">
    <source>
        <dbReference type="SAM" id="MobiDB-lite"/>
    </source>
</evidence>
<dbReference type="EnsemblMetazoa" id="ADIR004938-RA">
    <property type="protein sequence ID" value="ADIR004938-PA"/>
    <property type="gene ID" value="ADIR004938"/>
</dbReference>
<dbReference type="InterPro" id="IPR000719">
    <property type="entry name" value="Prot_kinase_dom"/>
</dbReference>
<dbReference type="GO" id="GO:0004674">
    <property type="term" value="F:protein serine/threonine kinase activity"/>
    <property type="evidence" value="ECO:0007669"/>
    <property type="project" value="UniProtKB-KW"/>
</dbReference>
<reference evidence="11" key="2">
    <citation type="submission" date="2020-05" db="UniProtKB">
        <authorList>
            <consortium name="EnsemblMetazoa"/>
        </authorList>
    </citation>
    <scope>IDENTIFICATION</scope>
    <source>
        <strain evidence="11">WRAIR2</strain>
    </source>
</reference>
<dbReference type="GO" id="GO:0005524">
    <property type="term" value="F:ATP binding"/>
    <property type="evidence" value="ECO:0007669"/>
    <property type="project" value="UniProtKB-UniRule"/>
</dbReference>
<keyword evidence="12" id="KW-1185">Reference proteome</keyword>
<evidence type="ECO:0000259" key="10">
    <source>
        <dbReference type="PROSITE" id="PS50011"/>
    </source>
</evidence>
<dbReference type="FunFam" id="1.10.510.10:FF:000658">
    <property type="entry name" value="Protein CBG12184"/>
    <property type="match status" value="1"/>
</dbReference>
<name>A0A182NBB0_9DIPT</name>
<dbReference type="Pfam" id="PF00069">
    <property type="entry name" value="Pkinase"/>
    <property type="match status" value="1"/>
</dbReference>
<evidence type="ECO:0000313" key="11">
    <source>
        <dbReference type="EnsemblMetazoa" id="ADIR004938-PA"/>
    </source>
</evidence>
<feature type="domain" description="Protein kinase" evidence="10">
    <location>
        <begin position="45"/>
        <end position="309"/>
    </location>
</feature>
<evidence type="ECO:0000313" key="12">
    <source>
        <dbReference type="Proteomes" id="UP000075884"/>
    </source>
</evidence>
<proteinExistence type="inferred from homology"/>
<dbReference type="InterPro" id="IPR008271">
    <property type="entry name" value="Ser/Thr_kinase_AS"/>
</dbReference>